<feature type="transmembrane region" description="Helical" evidence="1">
    <location>
        <begin position="295"/>
        <end position="314"/>
    </location>
</feature>
<keyword evidence="1" id="KW-0812">Transmembrane</keyword>
<dbReference type="InterPro" id="IPR036457">
    <property type="entry name" value="PPM-type-like_dom_sf"/>
</dbReference>
<dbReference type="InterPro" id="IPR001932">
    <property type="entry name" value="PPM-type_phosphatase-like_dom"/>
</dbReference>
<accession>A0A532UPQ0</accession>
<dbReference type="PROSITE" id="PS51746">
    <property type="entry name" value="PPM_2"/>
    <property type="match status" value="1"/>
</dbReference>
<dbReference type="Gene3D" id="3.60.40.10">
    <property type="entry name" value="PPM-type phosphatase domain"/>
    <property type="match status" value="1"/>
</dbReference>
<keyword evidence="1" id="KW-0472">Membrane</keyword>
<organism evidence="3 4">
    <name type="scientific">candidate division LCP-89 bacterium B3_LCP</name>
    <dbReference type="NCBI Taxonomy" id="2012998"/>
    <lineage>
        <taxon>Bacteria</taxon>
        <taxon>Pseudomonadati</taxon>
        <taxon>Bacteria division LCP-89</taxon>
    </lineage>
</organism>
<feature type="domain" description="PPM-type phosphatase" evidence="2">
    <location>
        <begin position="4"/>
        <end position="254"/>
    </location>
</feature>
<reference evidence="3 4" key="1">
    <citation type="submission" date="2017-06" db="EMBL/GenBank/DDBJ databases">
        <title>Novel microbial phyla capable of carbon fixation and sulfur reduction in deep-sea sediments.</title>
        <authorList>
            <person name="Huang J."/>
            <person name="Baker B."/>
            <person name="Wang Y."/>
        </authorList>
    </citation>
    <scope>NUCLEOTIDE SEQUENCE [LARGE SCALE GENOMIC DNA]</scope>
    <source>
        <strain evidence="3">B3_LCP</strain>
    </source>
</reference>
<dbReference type="SMART" id="SM00332">
    <property type="entry name" value="PP2Cc"/>
    <property type="match status" value="1"/>
</dbReference>
<evidence type="ECO:0000313" key="3">
    <source>
        <dbReference type="EMBL" id="TKJ36909.1"/>
    </source>
</evidence>
<protein>
    <recommendedName>
        <fullName evidence="2">PPM-type phosphatase domain-containing protein</fullName>
    </recommendedName>
</protein>
<proteinExistence type="predicted"/>
<evidence type="ECO:0000256" key="1">
    <source>
        <dbReference type="SAM" id="Phobius"/>
    </source>
</evidence>
<dbReference type="GO" id="GO:0004722">
    <property type="term" value="F:protein serine/threonine phosphatase activity"/>
    <property type="evidence" value="ECO:0007669"/>
    <property type="project" value="InterPro"/>
</dbReference>
<dbReference type="Proteomes" id="UP000319619">
    <property type="component" value="Unassembled WGS sequence"/>
</dbReference>
<evidence type="ECO:0000313" key="4">
    <source>
        <dbReference type="Proteomes" id="UP000319619"/>
    </source>
</evidence>
<sequence length="445" mass="48722">MEIRSYGFSTAGRRPENEDAYLHKVFKRSRGCLHAVVAICDGMGGQSGGSIASRLAIDEIDKAVKSPPLNNKAIRSWITHTTESIQKRLIAYCVTHPELSDMGTTLVLAAVSEESVWIANIGDSRAYQIDELSTTQLTVDHTAIQDGIDRGIYTLENVSSSAELRSLATALVRNLGEGGNSQPDIIEIPLSYSQVYLLCSDGLVGSMVNPLVFDHDMENHIFGTTDLETATDNLISIAYQRGSTDNITIVLIEIGNLPRRSILLPDETDIDVMRSRDFTTVIPAKRRLKRRSNTFLILNLIVAVILIAAIVIVIDRENIFPQREPANDMLATESPVSADTGTDGILISKTESTHDEEPDRVDGAELSSAVKPSEADNLNSVESAQDTIVFKLGDAWPGSTNVILLVTRIPIGTSNLSDAQWELQLIVRMGDKEYQSNIEKINTTE</sequence>
<dbReference type="Pfam" id="PF13672">
    <property type="entry name" value="PP2C_2"/>
    <property type="match status" value="1"/>
</dbReference>
<dbReference type="CDD" id="cd00143">
    <property type="entry name" value="PP2Cc"/>
    <property type="match status" value="1"/>
</dbReference>
<dbReference type="AlphaFoldDB" id="A0A532UPQ0"/>
<evidence type="ECO:0000259" key="2">
    <source>
        <dbReference type="PROSITE" id="PS51746"/>
    </source>
</evidence>
<dbReference type="SUPFAM" id="SSF81606">
    <property type="entry name" value="PP2C-like"/>
    <property type="match status" value="1"/>
</dbReference>
<name>A0A532UPQ0_UNCL8</name>
<comment type="caution">
    <text evidence="3">The sequence shown here is derived from an EMBL/GenBank/DDBJ whole genome shotgun (WGS) entry which is preliminary data.</text>
</comment>
<keyword evidence="1" id="KW-1133">Transmembrane helix</keyword>
<gene>
    <name evidence="3" type="ORF">CEE37_14435</name>
</gene>
<dbReference type="PANTHER" id="PTHR47992">
    <property type="entry name" value="PROTEIN PHOSPHATASE"/>
    <property type="match status" value="1"/>
</dbReference>
<dbReference type="SMART" id="SM00331">
    <property type="entry name" value="PP2C_SIG"/>
    <property type="match status" value="1"/>
</dbReference>
<dbReference type="EMBL" id="NJBN01000014">
    <property type="protein sequence ID" value="TKJ36909.1"/>
    <property type="molecule type" value="Genomic_DNA"/>
</dbReference>
<dbReference type="InterPro" id="IPR015655">
    <property type="entry name" value="PP2C"/>
</dbReference>